<comment type="caution">
    <text evidence="1">The sequence shown here is derived from an EMBL/GenBank/DDBJ whole genome shotgun (WGS) entry which is preliminary data.</text>
</comment>
<evidence type="ECO:0000313" key="2">
    <source>
        <dbReference type="Proteomes" id="UP001345219"/>
    </source>
</evidence>
<gene>
    <name evidence="1" type="ORF">SAY87_030847</name>
</gene>
<dbReference type="AlphaFoldDB" id="A0AAN7QNV9"/>
<dbReference type="EMBL" id="JAXIOK010000005">
    <property type="protein sequence ID" value="KAK4770315.1"/>
    <property type="molecule type" value="Genomic_DNA"/>
</dbReference>
<sequence>MQSHQIYDPHLLSMESIAIRLNCTSLVFSVIVAYSTSTSLGQFHPSSVTMATLSSLSAQVLQNEFCSGCISSKRSAGVQWEKCRWVHQPDMQKNTSKKLSQSWNILLCIALRITPTTDRMTHTTEMKAISQVQ</sequence>
<accession>A0AAN7QNV9</accession>
<protein>
    <submittedName>
        <fullName evidence="1">Uncharacterized protein</fullName>
    </submittedName>
</protein>
<proteinExistence type="predicted"/>
<evidence type="ECO:0000313" key="1">
    <source>
        <dbReference type="EMBL" id="KAK4770315.1"/>
    </source>
</evidence>
<reference evidence="1 2" key="1">
    <citation type="journal article" date="2023" name="Hortic Res">
        <title>Pangenome of water caltrop reveals structural variations and asymmetric subgenome divergence after allopolyploidization.</title>
        <authorList>
            <person name="Zhang X."/>
            <person name="Chen Y."/>
            <person name="Wang L."/>
            <person name="Yuan Y."/>
            <person name="Fang M."/>
            <person name="Shi L."/>
            <person name="Lu R."/>
            <person name="Comes H.P."/>
            <person name="Ma Y."/>
            <person name="Chen Y."/>
            <person name="Huang G."/>
            <person name="Zhou Y."/>
            <person name="Zheng Z."/>
            <person name="Qiu Y."/>
        </authorList>
    </citation>
    <scope>NUCLEOTIDE SEQUENCE [LARGE SCALE GENOMIC DNA]</scope>
    <source>
        <tissue evidence="1">Roots</tissue>
    </source>
</reference>
<dbReference type="Proteomes" id="UP001345219">
    <property type="component" value="Chromosome 24"/>
</dbReference>
<name>A0AAN7QNV9_9MYRT</name>
<keyword evidence="2" id="KW-1185">Reference proteome</keyword>
<organism evidence="1 2">
    <name type="scientific">Trapa incisa</name>
    <dbReference type="NCBI Taxonomy" id="236973"/>
    <lineage>
        <taxon>Eukaryota</taxon>
        <taxon>Viridiplantae</taxon>
        <taxon>Streptophyta</taxon>
        <taxon>Embryophyta</taxon>
        <taxon>Tracheophyta</taxon>
        <taxon>Spermatophyta</taxon>
        <taxon>Magnoliopsida</taxon>
        <taxon>eudicotyledons</taxon>
        <taxon>Gunneridae</taxon>
        <taxon>Pentapetalae</taxon>
        <taxon>rosids</taxon>
        <taxon>malvids</taxon>
        <taxon>Myrtales</taxon>
        <taxon>Lythraceae</taxon>
        <taxon>Trapa</taxon>
    </lineage>
</organism>